<dbReference type="AlphaFoldDB" id="A0A3P1BTJ7"/>
<dbReference type="SMART" id="SM00418">
    <property type="entry name" value="HTH_ARSR"/>
    <property type="match status" value="1"/>
</dbReference>
<reference evidence="5 6" key="1">
    <citation type="submission" date="2018-11" db="EMBL/GenBank/DDBJ databases">
        <authorList>
            <person name="Zhou Z."/>
            <person name="Wang G."/>
        </authorList>
    </citation>
    <scope>NUCLEOTIDE SEQUENCE [LARGE SCALE GENOMIC DNA]</scope>
    <source>
        <strain evidence="5 6">KCTC52004</strain>
    </source>
</reference>
<dbReference type="InterPro" id="IPR051081">
    <property type="entry name" value="HTH_MetalResp_TranReg"/>
</dbReference>
<proteinExistence type="predicted"/>
<dbReference type="GO" id="GO:0003700">
    <property type="term" value="F:DNA-binding transcription factor activity"/>
    <property type="evidence" value="ECO:0007669"/>
    <property type="project" value="InterPro"/>
</dbReference>
<dbReference type="SUPFAM" id="SSF46785">
    <property type="entry name" value="Winged helix' DNA-binding domain"/>
    <property type="match status" value="1"/>
</dbReference>
<dbReference type="Pfam" id="PF12840">
    <property type="entry name" value="HTH_20"/>
    <property type="match status" value="1"/>
</dbReference>
<sequence>MKQYQHPTPDQITLTGLLHALSDPVRLNYVQCLARELRECPCGAIPTPVAKSTMSHHLRVLREAGIVRIRTEGTQSLTSLRLHEVEAKFPGVLKAVLKAADEEGPIGQESSKPVL</sequence>
<dbReference type="InterPro" id="IPR036390">
    <property type="entry name" value="WH_DNA-bd_sf"/>
</dbReference>
<evidence type="ECO:0000259" key="4">
    <source>
        <dbReference type="PROSITE" id="PS50987"/>
    </source>
</evidence>
<organism evidence="5 6">
    <name type="scientific">Larkinella rosea</name>
    <dbReference type="NCBI Taxonomy" id="2025312"/>
    <lineage>
        <taxon>Bacteria</taxon>
        <taxon>Pseudomonadati</taxon>
        <taxon>Bacteroidota</taxon>
        <taxon>Cytophagia</taxon>
        <taxon>Cytophagales</taxon>
        <taxon>Spirosomataceae</taxon>
        <taxon>Larkinella</taxon>
    </lineage>
</organism>
<evidence type="ECO:0000256" key="1">
    <source>
        <dbReference type="ARBA" id="ARBA00023015"/>
    </source>
</evidence>
<keyword evidence="2" id="KW-0238">DNA-binding</keyword>
<dbReference type="PANTHER" id="PTHR33154:SF12">
    <property type="entry name" value="TRANSCRIPTIONAL REGULATORY PROTEIN"/>
    <property type="match status" value="1"/>
</dbReference>
<dbReference type="InterPro" id="IPR036388">
    <property type="entry name" value="WH-like_DNA-bd_sf"/>
</dbReference>
<dbReference type="InterPro" id="IPR011991">
    <property type="entry name" value="ArsR-like_HTH"/>
</dbReference>
<keyword evidence="1" id="KW-0805">Transcription regulation</keyword>
<evidence type="ECO:0000313" key="6">
    <source>
        <dbReference type="Proteomes" id="UP000271925"/>
    </source>
</evidence>
<dbReference type="OrthoDB" id="9798835at2"/>
<comment type="caution">
    <text evidence="5">The sequence shown here is derived from an EMBL/GenBank/DDBJ whole genome shotgun (WGS) entry which is preliminary data.</text>
</comment>
<protein>
    <submittedName>
        <fullName evidence="5">Transcriptional regulator</fullName>
    </submittedName>
</protein>
<dbReference type="PRINTS" id="PR00778">
    <property type="entry name" value="HTHARSR"/>
</dbReference>
<dbReference type="CDD" id="cd00090">
    <property type="entry name" value="HTH_ARSR"/>
    <property type="match status" value="1"/>
</dbReference>
<dbReference type="EMBL" id="RQJO01000008">
    <property type="protein sequence ID" value="RRB03854.1"/>
    <property type="molecule type" value="Genomic_DNA"/>
</dbReference>
<dbReference type="InterPro" id="IPR001845">
    <property type="entry name" value="HTH_ArsR_DNA-bd_dom"/>
</dbReference>
<dbReference type="Proteomes" id="UP000271925">
    <property type="component" value="Unassembled WGS sequence"/>
</dbReference>
<keyword evidence="3" id="KW-0804">Transcription</keyword>
<dbReference type="RefSeq" id="WP_124873993.1">
    <property type="nucleotide sequence ID" value="NZ_RQJO01000008.1"/>
</dbReference>
<evidence type="ECO:0000256" key="2">
    <source>
        <dbReference type="ARBA" id="ARBA00023125"/>
    </source>
</evidence>
<dbReference type="PROSITE" id="PS50987">
    <property type="entry name" value="HTH_ARSR_2"/>
    <property type="match status" value="1"/>
</dbReference>
<dbReference type="Gene3D" id="1.10.10.10">
    <property type="entry name" value="Winged helix-like DNA-binding domain superfamily/Winged helix DNA-binding domain"/>
    <property type="match status" value="1"/>
</dbReference>
<accession>A0A3P1BTJ7</accession>
<dbReference type="PANTHER" id="PTHR33154">
    <property type="entry name" value="TRANSCRIPTIONAL REGULATOR, ARSR FAMILY"/>
    <property type="match status" value="1"/>
</dbReference>
<feature type="domain" description="HTH arsR-type" evidence="4">
    <location>
        <begin position="6"/>
        <end position="100"/>
    </location>
</feature>
<gene>
    <name evidence="5" type="ORF">EHT25_09960</name>
</gene>
<evidence type="ECO:0000313" key="5">
    <source>
        <dbReference type="EMBL" id="RRB03854.1"/>
    </source>
</evidence>
<name>A0A3P1BTJ7_9BACT</name>
<dbReference type="GO" id="GO:0003677">
    <property type="term" value="F:DNA binding"/>
    <property type="evidence" value="ECO:0007669"/>
    <property type="project" value="UniProtKB-KW"/>
</dbReference>
<keyword evidence="6" id="KW-1185">Reference proteome</keyword>
<evidence type="ECO:0000256" key="3">
    <source>
        <dbReference type="ARBA" id="ARBA00023163"/>
    </source>
</evidence>